<dbReference type="InterPro" id="IPR009033">
    <property type="entry name" value="Calreticulin/calnexin_P_dom_sf"/>
</dbReference>
<dbReference type="EMBL" id="JAYWIO010000003">
    <property type="protein sequence ID" value="KAK7276594.1"/>
    <property type="molecule type" value="Genomic_DNA"/>
</dbReference>
<keyword evidence="3" id="KW-1133">Transmembrane helix</keyword>
<dbReference type="PANTHER" id="PTHR11073:SF1">
    <property type="entry name" value="CALNEXIN 14D-RELATED"/>
    <property type="match status" value="1"/>
</dbReference>
<feature type="compositionally biased region" description="Acidic residues" evidence="6">
    <location>
        <begin position="314"/>
        <end position="323"/>
    </location>
</feature>
<dbReference type="GO" id="GO:0005789">
    <property type="term" value="C:endoplasmic reticulum membrane"/>
    <property type="evidence" value="ECO:0007669"/>
    <property type="project" value="UniProtKB-SubCell"/>
</dbReference>
<dbReference type="InterPro" id="IPR001580">
    <property type="entry name" value="Calret/calnex"/>
</dbReference>
<keyword evidence="4" id="KW-0472">Membrane</keyword>
<keyword evidence="5" id="KW-0143">Chaperone</keyword>
<sequence>MSHVSWKLYKVTGKQVMKGFGFIYRRGEGNIRLDRETSEFIGIQPCKTITARDCVGNLHEIRFRVVTQCGNLSITDGLDRLMHFYDVPAPLLIDIFATNDNFYKATRRKNEAYLSEGWVEFCNEHFLQPGYRFKLGANANEPSKIYHFEDAVHINANASGAFHSPSSSSSQSSGFVASGSSISSSSSSNHPSSFSASSSRISMGASSSQSSGLGPNNELQILIDEEDKKKANFLSYEDFEPTLIPSKTIPDLDNKKPDDWEDRGKIPYLTATKPENWDEDAPIEILDEEAEKLEGWLDDELKEINDPEATKSEDWDDEDDGEWEAPKIDNLG</sequence>
<comment type="caution">
    <text evidence="7">The sequence shown here is derived from an EMBL/GenBank/DDBJ whole genome shotgun (WGS) entry which is preliminary data.</text>
</comment>
<comment type="similarity">
    <text evidence="5">Belongs to the calreticulin family.</text>
</comment>
<evidence type="ECO:0000313" key="7">
    <source>
        <dbReference type="EMBL" id="KAK7276594.1"/>
    </source>
</evidence>
<keyword evidence="5" id="KW-0256">Endoplasmic reticulum</keyword>
<reference evidence="7 8" key="1">
    <citation type="submission" date="2024-01" db="EMBL/GenBank/DDBJ databases">
        <title>The genomes of 5 underutilized Papilionoideae crops provide insights into root nodulation and disease resistanc.</title>
        <authorList>
            <person name="Yuan L."/>
        </authorList>
    </citation>
    <scope>NUCLEOTIDE SEQUENCE [LARGE SCALE GENOMIC DNA]</scope>
    <source>
        <strain evidence="7">ZHUSHIDOU_FW_LH</strain>
        <tissue evidence="7">Leaf</tissue>
    </source>
</reference>
<dbReference type="PRINTS" id="PR00626">
    <property type="entry name" value="CALRETICULIN"/>
</dbReference>
<dbReference type="GO" id="GO:0005509">
    <property type="term" value="F:calcium ion binding"/>
    <property type="evidence" value="ECO:0007669"/>
    <property type="project" value="InterPro"/>
</dbReference>
<evidence type="ECO:0000313" key="8">
    <source>
        <dbReference type="Proteomes" id="UP001372338"/>
    </source>
</evidence>
<name>A0AAN9IFK6_CROPI</name>
<proteinExistence type="inferred from homology"/>
<evidence type="ECO:0000256" key="5">
    <source>
        <dbReference type="RuleBase" id="RU362126"/>
    </source>
</evidence>
<protein>
    <submittedName>
        <fullName evidence="7">Uncharacterized protein</fullName>
    </submittedName>
</protein>
<dbReference type="SUPFAM" id="SSF63887">
    <property type="entry name" value="P-domain of calnexin/calreticulin"/>
    <property type="match status" value="1"/>
</dbReference>
<keyword evidence="2" id="KW-0812">Transmembrane</keyword>
<feature type="compositionally biased region" description="Basic and acidic residues" evidence="6">
    <location>
        <begin position="302"/>
        <end position="313"/>
    </location>
</feature>
<dbReference type="GO" id="GO:0051082">
    <property type="term" value="F:unfolded protein binding"/>
    <property type="evidence" value="ECO:0007669"/>
    <property type="project" value="InterPro"/>
</dbReference>
<comment type="subcellular location">
    <subcellularLocation>
        <location evidence="1">Endoplasmic reticulum membrane</location>
        <topology evidence="1">Single-pass membrane protein</topology>
    </subcellularLocation>
</comment>
<dbReference type="AlphaFoldDB" id="A0AAN9IFK6"/>
<dbReference type="Proteomes" id="UP001372338">
    <property type="component" value="Unassembled WGS sequence"/>
</dbReference>
<evidence type="ECO:0000256" key="2">
    <source>
        <dbReference type="ARBA" id="ARBA00022692"/>
    </source>
</evidence>
<dbReference type="Gene3D" id="2.10.250.10">
    <property type="entry name" value="Calreticulin/calnexin, P domain"/>
    <property type="match status" value="1"/>
</dbReference>
<organism evidence="7 8">
    <name type="scientific">Crotalaria pallida</name>
    <name type="common">Smooth rattlebox</name>
    <name type="synonym">Crotalaria striata</name>
    <dbReference type="NCBI Taxonomy" id="3830"/>
    <lineage>
        <taxon>Eukaryota</taxon>
        <taxon>Viridiplantae</taxon>
        <taxon>Streptophyta</taxon>
        <taxon>Embryophyta</taxon>
        <taxon>Tracheophyta</taxon>
        <taxon>Spermatophyta</taxon>
        <taxon>Magnoliopsida</taxon>
        <taxon>eudicotyledons</taxon>
        <taxon>Gunneridae</taxon>
        <taxon>Pentapetalae</taxon>
        <taxon>rosids</taxon>
        <taxon>fabids</taxon>
        <taxon>Fabales</taxon>
        <taxon>Fabaceae</taxon>
        <taxon>Papilionoideae</taxon>
        <taxon>50 kb inversion clade</taxon>
        <taxon>genistoids sensu lato</taxon>
        <taxon>core genistoids</taxon>
        <taxon>Crotalarieae</taxon>
        <taxon>Crotalaria</taxon>
    </lineage>
</organism>
<dbReference type="GO" id="GO:0036503">
    <property type="term" value="P:ERAD pathway"/>
    <property type="evidence" value="ECO:0007669"/>
    <property type="project" value="TreeGrafter"/>
</dbReference>
<keyword evidence="8" id="KW-1185">Reference proteome</keyword>
<dbReference type="Pfam" id="PF00262">
    <property type="entry name" value="Calreticulin"/>
    <property type="match status" value="1"/>
</dbReference>
<accession>A0AAN9IFK6</accession>
<feature type="region of interest" description="Disordered" evidence="6">
    <location>
        <begin position="296"/>
        <end position="332"/>
    </location>
</feature>
<feature type="compositionally biased region" description="Low complexity" evidence="6">
    <location>
        <begin position="173"/>
        <end position="212"/>
    </location>
</feature>
<feature type="region of interest" description="Disordered" evidence="6">
    <location>
        <begin position="173"/>
        <end position="216"/>
    </location>
</feature>
<evidence type="ECO:0000256" key="4">
    <source>
        <dbReference type="ARBA" id="ARBA00023136"/>
    </source>
</evidence>
<evidence type="ECO:0000256" key="3">
    <source>
        <dbReference type="ARBA" id="ARBA00022989"/>
    </source>
</evidence>
<dbReference type="PANTHER" id="PTHR11073">
    <property type="entry name" value="CALRETICULIN AND CALNEXIN"/>
    <property type="match status" value="1"/>
</dbReference>
<feature type="region of interest" description="Disordered" evidence="6">
    <location>
        <begin position="247"/>
        <end position="267"/>
    </location>
</feature>
<feature type="compositionally biased region" description="Basic and acidic residues" evidence="6">
    <location>
        <begin position="250"/>
        <end position="265"/>
    </location>
</feature>
<evidence type="ECO:0000256" key="6">
    <source>
        <dbReference type="SAM" id="MobiDB-lite"/>
    </source>
</evidence>
<gene>
    <name evidence="7" type="ORF">RIF29_17737</name>
</gene>
<evidence type="ECO:0000256" key="1">
    <source>
        <dbReference type="ARBA" id="ARBA00004389"/>
    </source>
</evidence>
<dbReference type="GO" id="GO:0006457">
    <property type="term" value="P:protein folding"/>
    <property type="evidence" value="ECO:0007669"/>
    <property type="project" value="InterPro"/>
</dbReference>